<gene>
    <name evidence="7" type="ORF">FC85_GL000558</name>
</gene>
<dbReference type="Gene3D" id="3.40.190.10">
    <property type="entry name" value="Periplasmic binding protein-like II"/>
    <property type="match status" value="1"/>
</dbReference>
<evidence type="ECO:0000256" key="2">
    <source>
        <dbReference type="ARBA" id="ARBA00005695"/>
    </source>
</evidence>
<evidence type="ECO:0000256" key="5">
    <source>
        <dbReference type="ARBA" id="ARBA00022856"/>
    </source>
</evidence>
<dbReference type="SUPFAM" id="SSF53850">
    <property type="entry name" value="Periplasmic binding protein-like II"/>
    <property type="match status" value="1"/>
</dbReference>
<dbReference type="Pfam" id="PF00496">
    <property type="entry name" value="SBP_bac_5"/>
    <property type="match status" value="1"/>
</dbReference>
<dbReference type="GO" id="GO:0030288">
    <property type="term" value="C:outer membrane-bounded periplasmic space"/>
    <property type="evidence" value="ECO:0007669"/>
    <property type="project" value="UniProtKB-ARBA"/>
</dbReference>
<accession>A0A0R1S833</accession>
<evidence type="ECO:0000313" key="8">
    <source>
        <dbReference type="Proteomes" id="UP000052013"/>
    </source>
</evidence>
<dbReference type="PROSITE" id="PS51257">
    <property type="entry name" value="PROKAR_LIPOPROTEIN"/>
    <property type="match status" value="1"/>
</dbReference>
<comment type="caution">
    <text evidence="7">The sequence shown here is derived from an EMBL/GenBank/DDBJ whole genome shotgun (WGS) entry which is preliminary data.</text>
</comment>
<dbReference type="Gene3D" id="3.90.76.10">
    <property type="entry name" value="Dipeptide-binding Protein, Domain 1"/>
    <property type="match status" value="1"/>
</dbReference>
<dbReference type="AlphaFoldDB" id="A0A0R1S833"/>
<dbReference type="Gene3D" id="3.10.105.10">
    <property type="entry name" value="Dipeptide-binding Protein, Domain 3"/>
    <property type="match status" value="1"/>
</dbReference>
<dbReference type="PATRIC" id="fig|1423739.3.peg.586"/>
<dbReference type="FunFam" id="3.10.105.10:FF:000001">
    <property type="entry name" value="Oligopeptide ABC transporter, oligopeptide-binding protein"/>
    <property type="match status" value="1"/>
</dbReference>
<dbReference type="InterPro" id="IPR000914">
    <property type="entry name" value="SBP_5_dom"/>
</dbReference>
<sequence>MKAGNSMKTRYLTVAGLAILSLFILSGCERSVSNTTSTKLASKQEVTLVSNKEVTSLDPSNVIDATSSQLIQNVYEGLYQLNSKNQPVPTGATSLPKITDHGRTYDITLRKSAKWSNGDPVTAQDYIYAWRRGVTAKIAASNLYQYNAVKNAAKIINKKANSSTLGVKALGKYKLRIQLERPTAYFTKQLTTICFKPLDEKYVKQAGSQFAANSSHTIYNGPFKLTKFSGTGTANSWTLVKNNQYWDKKTVKLQKINYQLVKTTGTGVDLFESGKVDQTPIDGQYVKNYQGKKGFNSKPSSTVNYLGYNFKTKTLKNAKLREALSLIINRKSLTSRVLQDGSTQATDIIAKGIFSNPKTRTDFATDADNLTKTDTKKASQLWQQAQKEINKNSLTVKLITFDSGTQRTTAQYIQGQVQKYLPGIKLSLVIQPVSSFIKNAMRGEFGIYLVNWGADYPDPSSLLSLFTSDSGNNWGHYKDSKYDNAVKQANGVDSTNADKRWQDLQQAQKIILKDNGVTPLFFSRLTYLQNPKLKGVQVNTEEGGFNYTKAYLTAK</sequence>
<dbReference type="InterPro" id="IPR030678">
    <property type="entry name" value="Peptide/Ni-bd"/>
</dbReference>
<feature type="domain" description="Solute-binding protein family 5" evidence="6">
    <location>
        <begin position="87"/>
        <end position="473"/>
    </location>
</feature>
<dbReference type="FunFam" id="3.90.76.10:FF:000001">
    <property type="entry name" value="Oligopeptide ABC transporter substrate-binding protein"/>
    <property type="match status" value="1"/>
</dbReference>
<keyword evidence="4" id="KW-0732">Signal</keyword>
<comment type="subcellular location">
    <subcellularLocation>
        <location evidence="1">Cell envelope</location>
    </subcellularLocation>
</comment>
<comment type="similarity">
    <text evidence="2">Belongs to the bacterial solute-binding protein 5 family.</text>
</comment>
<evidence type="ECO:0000256" key="4">
    <source>
        <dbReference type="ARBA" id="ARBA00022729"/>
    </source>
</evidence>
<dbReference type="Proteomes" id="UP000052013">
    <property type="component" value="Unassembled WGS sequence"/>
</dbReference>
<reference evidence="7 8" key="1">
    <citation type="journal article" date="2015" name="Genome Announc.">
        <title>Expanding the biotechnology potential of lactobacilli through comparative genomics of 213 strains and associated genera.</title>
        <authorList>
            <person name="Sun Z."/>
            <person name="Harris H.M."/>
            <person name="McCann A."/>
            <person name="Guo C."/>
            <person name="Argimon S."/>
            <person name="Zhang W."/>
            <person name="Yang X."/>
            <person name="Jeffery I.B."/>
            <person name="Cooney J.C."/>
            <person name="Kagawa T.F."/>
            <person name="Liu W."/>
            <person name="Song Y."/>
            <person name="Salvetti E."/>
            <person name="Wrobel A."/>
            <person name="Rasinkangas P."/>
            <person name="Parkhill J."/>
            <person name="Rea M.C."/>
            <person name="O'Sullivan O."/>
            <person name="Ritari J."/>
            <person name="Douillard F.P."/>
            <person name="Paul Ross R."/>
            <person name="Yang R."/>
            <person name="Briner A.E."/>
            <person name="Felis G.E."/>
            <person name="de Vos W.M."/>
            <person name="Barrangou R."/>
            <person name="Klaenhammer T.R."/>
            <person name="Caufield P.W."/>
            <person name="Cui Y."/>
            <person name="Zhang H."/>
            <person name="O'Toole P.W."/>
        </authorList>
    </citation>
    <scope>NUCLEOTIDE SEQUENCE [LARGE SCALE GENOMIC DNA]</scope>
    <source>
        <strain evidence="7 8">DSM 14421</strain>
    </source>
</reference>
<dbReference type="PANTHER" id="PTHR30290">
    <property type="entry name" value="PERIPLASMIC BINDING COMPONENT OF ABC TRANSPORTER"/>
    <property type="match status" value="1"/>
</dbReference>
<evidence type="ECO:0000259" key="6">
    <source>
        <dbReference type="Pfam" id="PF00496"/>
    </source>
</evidence>
<keyword evidence="3" id="KW-0813">Transport</keyword>
<dbReference type="GO" id="GO:0043190">
    <property type="term" value="C:ATP-binding cassette (ABC) transporter complex"/>
    <property type="evidence" value="ECO:0007669"/>
    <property type="project" value="InterPro"/>
</dbReference>
<keyword evidence="5" id="KW-0571">Peptide transport</keyword>
<dbReference type="CDD" id="cd08504">
    <property type="entry name" value="PBP2_OppA"/>
    <property type="match status" value="1"/>
</dbReference>
<dbReference type="EMBL" id="AZEY01000077">
    <property type="protein sequence ID" value="KRL65063.1"/>
    <property type="molecule type" value="Genomic_DNA"/>
</dbReference>
<dbReference type="PIRSF" id="PIRSF002741">
    <property type="entry name" value="MppA"/>
    <property type="match status" value="1"/>
</dbReference>
<keyword evidence="5" id="KW-0653">Protein transport</keyword>
<proteinExistence type="inferred from homology"/>
<evidence type="ECO:0000313" key="7">
    <source>
        <dbReference type="EMBL" id="KRL65063.1"/>
    </source>
</evidence>
<protein>
    <submittedName>
        <fullName evidence="7">ABC transporter periplasmic protein</fullName>
    </submittedName>
</protein>
<dbReference type="PANTHER" id="PTHR30290:SF10">
    <property type="entry name" value="PERIPLASMIC OLIGOPEPTIDE-BINDING PROTEIN-RELATED"/>
    <property type="match status" value="1"/>
</dbReference>
<dbReference type="STRING" id="1423739.FC85_GL000558"/>
<name>A0A0R1S833_9LACO</name>
<dbReference type="GO" id="GO:0015833">
    <property type="term" value="P:peptide transport"/>
    <property type="evidence" value="ECO:0007669"/>
    <property type="project" value="UniProtKB-KW"/>
</dbReference>
<evidence type="ECO:0000256" key="1">
    <source>
        <dbReference type="ARBA" id="ARBA00004196"/>
    </source>
</evidence>
<dbReference type="InterPro" id="IPR039424">
    <property type="entry name" value="SBP_5"/>
</dbReference>
<organism evidence="7 8">
    <name type="scientific">Lentilactobacillus diolivorans DSM 14421</name>
    <dbReference type="NCBI Taxonomy" id="1423739"/>
    <lineage>
        <taxon>Bacteria</taxon>
        <taxon>Bacillati</taxon>
        <taxon>Bacillota</taxon>
        <taxon>Bacilli</taxon>
        <taxon>Lactobacillales</taxon>
        <taxon>Lactobacillaceae</taxon>
        <taxon>Lentilactobacillus</taxon>
    </lineage>
</organism>
<evidence type="ECO:0000256" key="3">
    <source>
        <dbReference type="ARBA" id="ARBA00022448"/>
    </source>
</evidence>
<dbReference type="GO" id="GO:1904680">
    <property type="term" value="F:peptide transmembrane transporter activity"/>
    <property type="evidence" value="ECO:0007669"/>
    <property type="project" value="TreeGrafter"/>
</dbReference>